<proteinExistence type="predicted"/>
<keyword evidence="3" id="KW-1003">Cell membrane</keyword>
<dbReference type="InterPro" id="IPR001036">
    <property type="entry name" value="Acrflvin-R"/>
</dbReference>
<dbReference type="GO" id="GO:0005886">
    <property type="term" value="C:plasma membrane"/>
    <property type="evidence" value="ECO:0007669"/>
    <property type="project" value="UniProtKB-SubCell"/>
</dbReference>
<evidence type="ECO:0000256" key="3">
    <source>
        <dbReference type="ARBA" id="ARBA00022475"/>
    </source>
</evidence>
<dbReference type="SUPFAM" id="SSF82693">
    <property type="entry name" value="Multidrug efflux transporter AcrB pore domain, PN1, PN2, PC1 and PC2 subdomains"/>
    <property type="match status" value="3"/>
</dbReference>
<dbReference type="GO" id="GO:0042910">
    <property type="term" value="F:xenobiotic transmembrane transporter activity"/>
    <property type="evidence" value="ECO:0007669"/>
    <property type="project" value="TreeGrafter"/>
</dbReference>
<dbReference type="Gene3D" id="3.30.2090.10">
    <property type="entry name" value="Multidrug efflux transporter AcrB TolC docking domain, DN and DC subdomains"/>
    <property type="match status" value="2"/>
</dbReference>
<evidence type="ECO:0000313" key="10">
    <source>
        <dbReference type="Proteomes" id="UP000269493"/>
    </source>
</evidence>
<dbReference type="AlphaFoldDB" id="A0A495VNZ6"/>
<feature type="transmembrane region" description="Helical" evidence="8">
    <location>
        <begin position="525"/>
        <end position="542"/>
    </location>
</feature>
<evidence type="ECO:0000256" key="8">
    <source>
        <dbReference type="SAM" id="Phobius"/>
    </source>
</evidence>
<feature type="transmembrane region" description="Helical" evidence="8">
    <location>
        <begin position="947"/>
        <end position="966"/>
    </location>
</feature>
<dbReference type="InterPro" id="IPR027463">
    <property type="entry name" value="AcrB_DN_DC_subdom"/>
</dbReference>
<dbReference type="PANTHER" id="PTHR32063">
    <property type="match status" value="1"/>
</dbReference>
<keyword evidence="7 8" id="KW-0472">Membrane</keyword>
<feature type="transmembrane region" description="Helical" evidence="8">
    <location>
        <begin position="336"/>
        <end position="352"/>
    </location>
</feature>
<dbReference type="FunFam" id="1.20.1640.10:FF:000001">
    <property type="entry name" value="Efflux pump membrane transporter"/>
    <property type="match status" value="1"/>
</dbReference>
<dbReference type="Gene3D" id="1.20.1640.10">
    <property type="entry name" value="Multidrug efflux transporter AcrB transmembrane domain"/>
    <property type="match status" value="2"/>
</dbReference>
<reference evidence="9 10" key="1">
    <citation type="submission" date="2018-10" db="EMBL/GenBank/DDBJ databases">
        <title>Genomic Encyclopedia of Archaeal and Bacterial Type Strains, Phase II (KMG-II): from individual species to whole genera.</title>
        <authorList>
            <person name="Goeker M."/>
        </authorList>
    </citation>
    <scope>NUCLEOTIDE SEQUENCE [LARGE SCALE GENOMIC DNA]</scope>
    <source>
        <strain evidence="9 10">NSB1</strain>
    </source>
</reference>
<feature type="transmembrane region" description="Helical" evidence="8">
    <location>
        <begin position="901"/>
        <end position="926"/>
    </location>
</feature>
<sequence length="1020" mass="112772">MSLSSVSIKRPVLATVMNLVFIIIGMIGITFLGVRDYPSVDPPIISVSTTFTGANADVVETQITEPLESAINGIPGIRSLVSQSRDGRSNIRIEFELEVPLETAANDVRDKVSGALRKLPEDIDPPVVSKADADAQPIFGLYLSSDTRSIIDVSTYADLHLKERLQTIPGVSSVEIWGEKRLAIRLKMDPMLLSAYGLTPMDVSNAVSAGNVELPSGRIEGDNTELTVRTMGRLLTVEDFNNLVLRRDGDKVVRFRDVGKATVDSENNRYIMKMNNNPMVGCVIIPQPGANYVDIVDRAYKVVEDIKADLPDDMQCGIYQDDTVFIRNSINEVKSTIVEAFVLVVLIIFLFLRNWRTTLIPVLTIPISLVGTFFIMYLAGFTINILTLLAIVLSIGLVVDDAIVVMENIYNKVEKGMSPLEAGFKGSQEIFFAVIATTVALVAVFVPIVFLQGTTGRLFREFSVVIAGAVAISSFVALSFTPMLSTKLLTRNVTGNWFYRVTEPFFVWFTNAYRSSLESFMRHRYIAPIILLLSGVAIYYFWMTLPSEMSPMEDRAQLRVVSTATEGSSFEYMDQYMTDLTTYLEKEVPEEDLIMSLTGRGGQTNSAFCNVMLVPSEDRDRTQQEIADDLAPQLKQLTGARTMVTQRQTFGNQRGGLPVEYVIQAKNLDDLKGILPKFMNEVSQSPEFSTYDLDLKFTKPELTININRDKAALLGVSVEDISRTLQLTMSDQRIGYYILNGKQYQIISEFDKSQRNKPADLATVYVRGKDNKLVSLDNLVTMEESSTPPRLFRYDRFVSATVSASPAKGKTLGQGIDEMDRIADKVLNEDFKTTLSGSSKDFVESSSSLLFAFVFALIFIYLVLSAQFESFRDPLIIMLTVPLALVGALLSLWYFGQTMNIFSQIGIIMLIGLVSKNGILIVEFANQRKADGLSMHEAILDSAVARFRPILMTSLSTVLGTLPMALATGSGSESRIAMGIAVVGGMVCATGLTLYVIPAIYTYLSASKIKVVNEETYTKS</sequence>
<evidence type="ECO:0000256" key="1">
    <source>
        <dbReference type="ARBA" id="ARBA00004429"/>
    </source>
</evidence>
<keyword evidence="5 8" id="KW-0812">Transmembrane</keyword>
<dbReference type="Gene3D" id="3.30.70.1440">
    <property type="entry name" value="Multidrug efflux transporter AcrB pore domain"/>
    <property type="match status" value="1"/>
</dbReference>
<keyword evidence="6 8" id="KW-1133">Transmembrane helix</keyword>
<dbReference type="PANTHER" id="PTHR32063:SF28">
    <property type="entry name" value="BLR2861 PROTEIN"/>
    <property type="match status" value="1"/>
</dbReference>
<feature type="transmembrane region" description="Helical" evidence="8">
    <location>
        <begin position="875"/>
        <end position="895"/>
    </location>
</feature>
<feature type="transmembrane region" description="Helical" evidence="8">
    <location>
        <begin position="462"/>
        <end position="485"/>
    </location>
</feature>
<keyword evidence="4" id="KW-0997">Cell inner membrane</keyword>
<accession>A0A495VNZ6</accession>
<gene>
    <name evidence="9" type="ORF">BC742_2248</name>
</gene>
<dbReference type="EMBL" id="RBXN01000008">
    <property type="protein sequence ID" value="RKT50143.1"/>
    <property type="molecule type" value="Genomic_DNA"/>
</dbReference>
<dbReference type="PRINTS" id="PR00702">
    <property type="entry name" value="ACRIFLAVINRP"/>
</dbReference>
<organism evidence="9 10">
    <name type="scientific">Coprobacter fastidiosus NSB1 = JCM 33896</name>
    <dbReference type="NCBI Taxonomy" id="1349822"/>
    <lineage>
        <taxon>Bacteria</taxon>
        <taxon>Pseudomonadati</taxon>
        <taxon>Bacteroidota</taxon>
        <taxon>Bacteroidia</taxon>
        <taxon>Bacteroidales</taxon>
        <taxon>Barnesiellaceae</taxon>
        <taxon>Coprobacter</taxon>
    </lineage>
</organism>
<feature type="transmembrane region" description="Helical" evidence="8">
    <location>
        <begin position="430"/>
        <end position="450"/>
    </location>
</feature>
<dbReference type="Proteomes" id="UP000269493">
    <property type="component" value="Unassembled WGS sequence"/>
</dbReference>
<evidence type="ECO:0000256" key="5">
    <source>
        <dbReference type="ARBA" id="ARBA00022692"/>
    </source>
</evidence>
<feature type="transmembrane region" description="Helical" evidence="8">
    <location>
        <begin position="978"/>
        <end position="1004"/>
    </location>
</feature>
<keyword evidence="10" id="KW-1185">Reference proteome</keyword>
<protein>
    <submittedName>
        <fullName evidence="9">Multidrug efflux pump</fullName>
    </submittedName>
</protein>
<keyword evidence="2" id="KW-0813">Transport</keyword>
<name>A0A495VNZ6_9BACT</name>
<dbReference type="SUPFAM" id="SSF82714">
    <property type="entry name" value="Multidrug efflux transporter AcrB TolC docking domain, DN and DC subdomains"/>
    <property type="match status" value="2"/>
</dbReference>
<evidence type="ECO:0000256" key="7">
    <source>
        <dbReference type="ARBA" id="ARBA00023136"/>
    </source>
</evidence>
<evidence type="ECO:0000313" key="9">
    <source>
        <dbReference type="EMBL" id="RKT50143.1"/>
    </source>
</evidence>
<feature type="transmembrane region" description="Helical" evidence="8">
    <location>
        <begin position="12"/>
        <end position="34"/>
    </location>
</feature>
<dbReference type="Pfam" id="PF00873">
    <property type="entry name" value="ACR_tran"/>
    <property type="match status" value="1"/>
</dbReference>
<dbReference type="GeneID" id="92928085"/>
<dbReference type="Gene3D" id="3.30.70.1430">
    <property type="entry name" value="Multidrug efflux transporter AcrB pore domain"/>
    <property type="match status" value="2"/>
</dbReference>
<dbReference type="RefSeq" id="WP_022390943.1">
    <property type="nucleotide sequence ID" value="NZ_KI440834.1"/>
</dbReference>
<dbReference type="SUPFAM" id="SSF82866">
    <property type="entry name" value="Multidrug efflux transporter AcrB transmembrane domain"/>
    <property type="match status" value="2"/>
</dbReference>
<comment type="caution">
    <text evidence="9">The sequence shown here is derived from an EMBL/GenBank/DDBJ whole genome shotgun (WGS) entry which is preliminary data.</text>
</comment>
<feature type="transmembrane region" description="Helical" evidence="8">
    <location>
        <begin position="386"/>
        <end position="410"/>
    </location>
</feature>
<evidence type="ECO:0000256" key="2">
    <source>
        <dbReference type="ARBA" id="ARBA00022448"/>
    </source>
</evidence>
<feature type="transmembrane region" description="Helical" evidence="8">
    <location>
        <begin position="358"/>
        <end position="379"/>
    </location>
</feature>
<dbReference type="Gene3D" id="3.30.70.1320">
    <property type="entry name" value="Multidrug efflux transporter AcrB pore domain like"/>
    <property type="match status" value="1"/>
</dbReference>
<feature type="transmembrane region" description="Helical" evidence="8">
    <location>
        <begin position="849"/>
        <end position="868"/>
    </location>
</feature>
<evidence type="ECO:0000256" key="6">
    <source>
        <dbReference type="ARBA" id="ARBA00022989"/>
    </source>
</evidence>
<dbReference type="OrthoDB" id="9758940at2"/>
<evidence type="ECO:0000256" key="4">
    <source>
        <dbReference type="ARBA" id="ARBA00022519"/>
    </source>
</evidence>
<comment type="subcellular location">
    <subcellularLocation>
        <location evidence="1">Cell inner membrane</location>
        <topology evidence="1">Multi-pass membrane protein</topology>
    </subcellularLocation>
</comment>